<dbReference type="eggNOG" id="ENOG502R7EH">
    <property type="taxonomic scope" value="Eukaryota"/>
</dbReference>
<organism evidence="1">
    <name type="scientific">Oryza brachyantha</name>
    <name type="common">malo sina</name>
    <dbReference type="NCBI Taxonomy" id="4533"/>
    <lineage>
        <taxon>Eukaryota</taxon>
        <taxon>Viridiplantae</taxon>
        <taxon>Streptophyta</taxon>
        <taxon>Embryophyta</taxon>
        <taxon>Tracheophyta</taxon>
        <taxon>Spermatophyta</taxon>
        <taxon>Magnoliopsida</taxon>
        <taxon>Liliopsida</taxon>
        <taxon>Poales</taxon>
        <taxon>Poaceae</taxon>
        <taxon>BOP clade</taxon>
        <taxon>Oryzoideae</taxon>
        <taxon>Oryzeae</taxon>
        <taxon>Oryzinae</taxon>
        <taxon>Oryza</taxon>
    </lineage>
</organism>
<sequence>MVKIEEEIDDDDCCEIDPEEFAKKVQFRVFDDVILVAAKGPIKVEMNPPEGFPTSLDASDSGNDLHLHHEHAAGDHMDIPFEVDEDDKLDNGEGKHRADVLQVDEDGRCPEKVISDKVPVKCEPEDHDAAGEDDAYDLLPDINGFSHELFPDERRVFDEEDDDDVVVVRRDAPEPFSILFFHIMFC</sequence>
<dbReference type="OMA" id="HPHHEYA"/>
<name>J3N547_ORYBR</name>
<accession>J3N547</accession>
<reference evidence="1" key="2">
    <citation type="submission" date="2013-04" db="UniProtKB">
        <authorList>
            <consortium name="EnsemblPlants"/>
        </authorList>
    </citation>
    <scope>IDENTIFICATION</scope>
</reference>
<reference evidence="1" key="1">
    <citation type="journal article" date="2013" name="Nat. Commun.">
        <title>Whole-genome sequencing of Oryza brachyantha reveals mechanisms underlying Oryza genome evolution.</title>
        <authorList>
            <person name="Chen J."/>
            <person name="Huang Q."/>
            <person name="Gao D."/>
            <person name="Wang J."/>
            <person name="Lang Y."/>
            <person name="Liu T."/>
            <person name="Li B."/>
            <person name="Bai Z."/>
            <person name="Luis Goicoechea J."/>
            <person name="Liang C."/>
            <person name="Chen C."/>
            <person name="Zhang W."/>
            <person name="Sun S."/>
            <person name="Liao Y."/>
            <person name="Zhang X."/>
            <person name="Yang L."/>
            <person name="Song C."/>
            <person name="Wang M."/>
            <person name="Shi J."/>
            <person name="Liu G."/>
            <person name="Liu J."/>
            <person name="Zhou H."/>
            <person name="Zhou W."/>
            <person name="Yu Q."/>
            <person name="An N."/>
            <person name="Chen Y."/>
            <person name="Cai Q."/>
            <person name="Wang B."/>
            <person name="Liu B."/>
            <person name="Min J."/>
            <person name="Huang Y."/>
            <person name="Wu H."/>
            <person name="Li Z."/>
            <person name="Zhang Y."/>
            <person name="Yin Y."/>
            <person name="Song W."/>
            <person name="Jiang J."/>
            <person name="Jackson S.A."/>
            <person name="Wing R.A."/>
            <person name="Wang J."/>
            <person name="Chen M."/>
        </authorList>
    </citation>
    <scope>NUCLEOTIDE SEQUENCE [LARGE SCALE GENOMIC DNA]</scope>
    <source>
        <strain evidence="1">cv. IRGC 101232</strain>
    </source>
</reference>
<dbReference type="Proteomes" id="UP000006038">
    <property type="component" value="Chromosome 10"/>
</dbReference>
<evidence type="ECO:0000313" key="1">
    <source>
        <dbReference type="EnsemblPlants" id="OB10G26450.1"/>
    </source>
</evidence>
<dbReference type="Gramene" id="OB10G26450.1">
    <property type="protein sequence ID" value="OB10G26450.1"/>
    <property type="gene ID" value="OB10G26450"/>
</dbReference>
<dbReference type="HOGENOM" id="CLU_092959_0_0_1"/>
<evidence type="ECO:0000313" key="2">
    <source>
        <dbReference type="Proteomes" id="UP000006038"/>
    </source>
</evidence>
<proteinExistence type="predicted"/>
<keyword evidence="2" id="KW-1185">Reference proteome</keyword>
<dbReference type="EnsemblPlants" id="OB10G26450.1">
    <property type="protein sequence ID" value="OB10G26450.1"/>
    <property type="gene ID" value="OB10G26450"/>
</dbReference>
<protein>
    <submittedName>
        <fullName evidence="1">Uncharacterized protein</fullName>
    </submittedName>
</protein>
<dbReference type="AlphaFoldDB" id="J3N547"/>